<dbReference type="GO" id="GO:0005886">
    <property type="term" value="C:plasma membrane"/>
    <property type="evidence" value="ECO:0007669"/>
    <property type="project" value="UniProtKB-SubCell"/>
</dbReference>
<comment type="caution">
    <text evidence="7">The sequence shown here is derived from an EMBL/GenBank/DDBJ whole genome shotgun (WGS) entry which is preliminary data.</text>
</comment>
<feature type="transmembrane region" description="Helical" evidence="6">
    <location>
        <begin position="219"/>
        <end position="244"/>
    </location>
</feature>
<proteinExistence type="predicted"/>
<keyword evidence="4 6" id="KW-1133">Transmembrane helix</keyword>
<keyword evidence="2" id="KW-1003">Cell membrane</keyword>
<dbReference type="AlphaFoldDB" id="A0A1M4XLJ5"/>
<feature type="transmembrane region" description="Helical" evidence="6">
    <location>
        <begin position="120"/>
        <end position="140"/>
    </location>
</feature>
<gene>
    <name evidence="7" type="ORF">SAMN02745164_01460</name>
</gene>
<organism evidence="7 8">
    <name type="scientific">Marinitoga hydrogenitolerans (strain DSM 16785 / JCM 12826 / AT1271)</name>
    <dbReference type="NCBI Taxonomy" id="1122195"/>
    <lineage>
        <taxon>Bacteria</taxon>
        <taxon>Thermotogati</taxon>
        <taxon>Thermotogota</taxon>
        <taxon>Thermotogae</taxon>
        <taxon>Petrotogales</taxon>
        <taxon>Petrotogaceae</taxon>
        <taxon>Marinitoga</taxon>
    </lineage>
</organism>
<evidence type="ECO:0000256" key="3">
    <source>
        <dbReference type="ARBA" id="ARBA00022692"/>
    </source>
</evidence>
<dbReference type="OrthoDB" id="9810654at2"/>
<keyword evidence="3 6" id="KW-0812">Transmembrane</keyword>
<feature type="transmembrane region" description="Helical" evidence="6">
    <location>
        <begin position="79"/>
        <end position="100"/>
    </location>
</feature>
<reference evidence="7" key="1">
    <citation type="submission" date="2016-11" db="EMBL/GenBank/DDBJ databases">
        <authorList>
            <person name="Varghese N."/>
            <person name="Submissions S."/>
        </authorList>
    </citation>
    <scope>NUCLEOTIDE SEQUENCE [LARGE SCALE GENOMIC DNA]</scope>
    <source>
        <strain evidence="7">DSM 16785</strain>
    </source>
</reference>
<keyword evidence="8" id="KW-1185">Reference proteome</keyword>
<dbReference type="Proteomes" id="UP000184334">
    <property type="component" value="Unassembled WGS sequence"/>
</dbReference>
<dbReference type="NCBIfam" id="TIGR00374">
    <property type="entry name" value="flippase-like domain"/>
    <property type="match status" value="1"/>
</dbReference>
<keyword evidence="5 6" id="KW-0472">Membrane</keyword>
<evidence type="ECO:0000256" key="2">
    <source>
        <dbReference type="ARBA" id="ARBA00022475"/>
    </source>
</evidence>
<dbReference type="PANTHER" id="PTHR37693">
    <property type="entry name" value="PHOSPHATIDYLGLYCEROL LYSYLTRANSFERASE"/>
    <property type="match status" value="1"/>
</dbReference>
<evidence type="ECO:0000256" key="4">
    <source>
        <dbReference type="ARBA" id="ARBA00022989"/>
    </source>
</evidence>
<dbReference type="Pfam" id="PF03706">
    <property type="entry name" value="LPG_synthase_TM"/>
    <property type="match status" value="1"/>
</dbReference>
<feature type="transmembrane region" description="Helical" evidence="6">
    <location>
        <begin position="7"/>
        <end position="28"/>
    </location>
</feature>
<feature type="transmembrane region" description="Helical" evidence="6">
    <location>
        <begin position="152"/>
        <end position="175"/>
    </location>
</feature>
<evidence type="ECO:0000313" key="8">
    <source>
        <dbReference type="Proteomes" id="UP000184334"/>
    </source>
</evidence>
<comment type="subcellular location">
    <subcellularLocation>
        <location evidence="1">Cell membrane</location>
        <topology evidence="1">Multi-pass membrane protein</topology>
    </subcellularLocation>
</comment>
<accession>A0A1M4XLJ5</accession>
<dbReference type="InterPro" id="IPR022791">
    <property type="entry name" value="L-PG_synthase/AglD"/>
</dbReference>
<feature type="transmembrane region" description="Helical" evidence="6">
    <location>
        <begin position="313"/>
        <end position="331"/>
    </location>
</feature>
<evidence type="ECO:0000256" key="1">
    <source>
        <dbReference type="ARBA" id="ARBA00004651"/>
    </source>
</evidence>
<protein>
    <submittedName>
        <fullName evidence="7">Uncharacterized protein</fullName>
    </submittedName>
</protein>
<name>A0A1M4XLJ5_MARH1</name>
<evidence type="ECO:0000313" key="7">
    <source>
        <dbReference type="EMBL" id="SHE94268.1"/>
    </source>
</evidence>
<feature type="transmembrane region" description="Helical" evidence="6">
    <location>
        <begin position="256"/>
        <end position="274"/>
    </location>
</feature>
<dbReference type="EMBL" id="FQUI01000023">
    <property type="protein sequence ID" value="SHE94268.1"/>
    <property type="molecule type" value="Genomic_DNA"/>
</dbReference>
<feature type="transmembrane region" description="Helical" evidence="6">
    <location>
        <begin position="40"/>
        <end position="58"/>
    </location>
</feature>
<dbReference type="PANTHER" id="PTHR37693:SF1">
    <property type="entry name" value="INTEGRAL MEMBRANE PROTEIN"/>
    <property type="match status" value="1"/>
</dbReference>
<evidence type="ECO:0000256" key="5">
    <source>
        <dbReference type="ARBA" id="ARBA00023136"/>
    </source>
</evidence>
<dbReference type="RefSeq" id="WP_072864978.1">
    <property type="nucleotide sequence ID" value="NZ_FQUI01000023.1"/>
</dbReference>
<sequence>MKEKVKNIIGIISSIIIGLFVILFIQRFYNTDILSEIKKIKIYDIIIVFFIYFTGYIIDSLRYFIIIKQFNRKIGFLNLLYNNVMGLFFSSITPFAAGGQPYQIYHLNKHGLDIEHSTNIVVSRFITTMFLNLTIAILSYKKVIKALYGTTFESALINLGLIISATITILILIVFSNSEIIIKLLDLLKLKKIKKLKNKYIEWSKNLKDSIKFLWNENLHIMILDIILNLIVLSLQAYSLFYLFTKYAYLNISIDNFLIVFGTMMLLNMVVYYIPTPGASGTIEASYQLVFSSILKIHKGVLLSIVGWRFSTYYLQILLGIIFRTYVKLFIKESK</sequence>
<dbReference type="STRING" id="1122195.SAMN02745164_01460"/>
<evidence type="ECO:0000256" key="6">
    <source>
        <dbReference type="SAM" id="Phobius"/>
    </source>
</evidence>